<dbReference type="Proteomes" id="UP001219934">
    <property type="component" value="Unassembled WGS sequence"/>
</dbReference>
<dbReference type="PROSITE" id="PS50176">
    <property type="entry name" value="ARM_REPEAT"/>
    <property type="match status" value="1"/>
</dbReference>
<dbReference type="Gene3D" id="1.25.10.10">
    <property type="entry name" value="Leucine-rich Repeat Variant"/>
    <property type="match status" value="2"/>
</dbReference>
<keyword evidence="10" id="KW-1185">Reference proteome</keyword>
<evidence type="ECO:0000256" key="4">
    <source>
        <dbReference type="ARBA" id="ARBA00022737"/>
    </source>
</evidence>
<dbReference type="GO" id="GO:0005774">
    <property type="term" value="C:vacuolar membrane"/>
    <property type="evidence" value="ECO:0007669"/>
    <property type="project" value="UniProtKB-SubCell"/>
</dbReference>
<evidence type="ECO:0000256" key="2">
    <source>
        <dbReference type="ARBA" id="ARBA00005462"/>
    </source>
</evidence>
<keyword evidence="6" id="KW-0449">Lipoprotein</keyword>
<evidence type="ECO:0000256" key="7">
    <source>
        <dbReference type="ARBA" id="ARBA00026209"/>
    </source>
</evidence>
<gene>
    <name evidence="9" type="ORF">JOQ06_021946</name>
</gene>
<comment type="subcellular location">
    <subcellularLocation>
        <location evidence="1">Vacuole membrane</location>
        <topology evidence="1">Lipid-anchor</topology>
    </subcellularLocation>
</comment>
<evidence type="ECO:0000256" key="8">
    <source>
        <dbReference type="PROSITE-ProRule" id="PRU00259"/>
    </source>
</evidence>
<dbReference type="AlphaFoldDB" id="A0AAD6AA19"/>
<protein>
    <recommendedName>
        <fullName evidence="7">Vacuolar protein 8</fullName>
    </recommendedName>
</protein>
<dbReference type="GO" id="GO:0043495">
    <property type="term" value="F:protein-membrane adaptor activity"/>
    <property type="evidence" value="ECO:0007669"/>
    <property type="project" value="InterPro"/>
</dbReference>
<dbReference type="SUPFAM" id="SSF48371">
    <property type="entry name" value="ARM repeat"/>
    <property type="match status" value="1"/>
</dbReference>
<feature type="repeat" description="ARM" evidence="8">
    <location>
        <begin position="83"/>
        <end position="115"/>
    </location>
</feature>
<dbReference type="InterPro" id="IPR000225">
    <property type="entry name" value="Armadillo"/>
</dbReference>
<accession>A0AAD6AA19</accession>
<evidence type="ECO:0000256" key="6">
    <source>
        <dbReference type="ARBA" id="ARBA00023288"/>
    </source>
</evidence>
<dbReference type="InterPro" id="IPR045156">
    <property type="entry name" value="Vac8"/>
</dbReference>
<sequence>MGMLVPLLDLIRSGDSSAQSHSCACVCLLASSESSREAVMLEGVKPLLALAKSYDPREQQVASWALLHLTHSDWSRRLLGEAGGFPVLVLLLQGSDSEVQFYSCSALCNISSARELHPKLLSIGSHFLLKSLLTLASSSVQKNSMQACRCLQTLSQNDLIQEQLMELDCVLLCVDLIQEQLMERDCVLLCVDLIQEQLMDPDCVLLCVDLIQEQLMELDCVLLCVDLIQEQLMELDCVLLCVDLIQEQLMDPDCVLLCVDLIQEQLMELGCVLLCVDLIQEQLMELDCVLLCVDLIQEQLMELDCVLLCGDLIQEQLMELDCVLLCVDLIQEQLMDPDCVLLCVDLIQEQLMELDCVLLCVDLIQEQLMDPDCVLLCVDLIQEQLMELDYLIQEQLMELDCVLPLQSLLKTSSAEWRESAVTLLSALTSHTPNKAVLVSEGLLEEVGQLLLHPTCSSVIITHSCRIITDLSSCSEGQQAVMEARCLSGLLGALLSPSLTDDTLIHLTSCLQNLMTQHPLKSELSVMITSEHVSRLVKLSGQSQNPQLSYNSAAVISRLEMTGETVQLLKPHYVAMLEYLSVFLKNKDLKFQQLGLVTISNLKTDGDFSSLLSGGEVEDQLRTVHDQTEETRRLLQTIQPLSPSPVHPLLPPHKH</sequence>
<dbReference type="InterPro" id="IPR016024">
    <property type="entry name" value="ARM-type_fold"/>
</dbReference>
<dbReference type="PANTHER" id="PTHR47249:SF1">
    <property type="entry name" value="VACUOLAR PROTEIN 8"/>
    <property type="match status" value="1"/>
</dbReference>
<evidence type="ECO:0000313" key="9">
    <source>
        <dbReference type="EMBL" id="KAJ4921099.1"/>
    </source>
</evidence>
<evidence type="ECO:0000256" key="1">
    <source>
        <dbReference type="ARBA" id="ARBA00004592"/>
    </source>
</evidence>
<keyword evidence="3" id="KW-0926">Vacuole</keyword>
<dbReference type="GO" id="GO:0071562">
    <property type="term" value="P:nucleus-vacuole junction assembly"/>
    <property type="evidence" value="ECO:0007669"/>
    <property type="project" value="InterPro"/>
</dbReference>
<proteinExistence type="inferred from homology"/>
<dbReference type="EMBL" id="JAPTMU010000144">
    <property type="protein sequence ID" value="KAJ4921099.1"/>
    <property type="molecule type" value="Genomic_DNA"/>
</dbReference>
<dbReference type="InterPro" id="IPR011989">
    <property type="entry name" value="ARM-like"/>
</dbReference>
<evidence type="ECO:0000313" key="10">
    <source>
        <dbReference type="Proteomes" id="UP001219934"/>
    </source>
</evidence>
<evidence type="ECO:0000256" key="5">
    <source>
        <dbReference type="ARBA" id="ARBA00023136"/>
    </source>
</evidence>
<reference evidence="9" key="1">
    <citation type="submission" date="2022-11" db="EMBL/GenBank/DDBJ databases">
        <title>Chromosome-level genome of Pogonophryne albipinna.</title>
        <authorList>
            <person name="Jo E."/>
        </authorList>
    </citation>
    <scope>NUCLEOTIDE SEQUENCE</scope>
    <source>
        <strain evidence="9">SGF0006</strain>
        <tissue evidence="9">Muscle</tissue>
    </source>
</reference>
<dbReference type="SMART" id="SM00185">
    <property type="entry name" value="ARM"/>
    <property type="match status" value="5"/>
</dbReference>
<comment type="similarity">
    <text evidence="2">Belongs to the beta-catenin family.</text>
</comment>
<name>A0AAD6AA19_9TELE</name>
<organism evidence="9 10">
    <name type="scientific">Pogonophryne albipinna</name>
    <dbReference type="NCBI Taxonomy" id="1090488"/>
    <lineage>
        <taxon>Eukaryota</taxon>
        <taxon>Metazoa</taxon>
        <taxon>Chordata</taxon>
        <taxon>Craniata</taxon>
        <taxon>Vertebrata</taxon>
        <taxon>Euteleostomi</taxon>
        <taxon>Actinopterygii</taxon>
        <taxon>Neopterygii</taxon>
        <taxon>Teleostei</taxon>
        <taxon>Neoteleostei</taxon>
        <taxon>Acanthomorphata</taxon>
        <taxon>Eupercaria</taxon>
        <taxon>Perciformes</taxon>
        <taxon>Notothenioidei</taxon>
        <taxon>Pogonophryne</taxon>
    </lineage>
</organism>
<dbReference type="Pfam" id="PF00514">
    <property type="entry name" value="Arm"/>
    <property type="match status" value="1"/>
</dbReference>
<keyword evidence="4" id="KW-0677">Repeat</keyword>
<evidence type="ECO:0000256" key="3">
    <source>
        <dbReference type="ARBA" id="ARBA00022554"/>
    </source>
</evidence>
<keyword evidence="5" id="KW-0472">Membrane</keyword>
<comment type="caution">
    <text evidence="9">The sequence shown here is derived from an EMBL/GenBank/DDBJ whole genome shotgun (WGS) entry which is preliminary data.</text>
</comment>
<dbReference type="PANTHER" id="PTHR47249">
    <property type="entry name" value="VACUOLAR PROTEIN 8"/>
    <property type="match status" value="1"/>
</dbReference>